<dbReference type="RefSeq" id="WP_171325365.1">
    <property type="nucleotide sequence ID" value="NZ_JABFBC010000002.1"/>
</dbReference>
<name>A0A849L3K0_9RHOB</name>
<proteinExistence type="predicted"/>
<dbReference type="Gene3D" id="1.20.120.530">
    <property type="entry name" value="GntR ligand-binding domain-like"/>
    <property type="match status" value="1"/>
</dbReference>
<keyword evidence="2" id="KW-0238">DNA-binding</keyword>
<dbReference type="EMBL" id="JABFBC010000002">
    <property type="protein sequence ID" value="NNU80895.1"/>
    <property type="molecule type" value="Genomic_DNA"/>
</dbReference>
<protein>
    <submittedName>
        <fullName evidence="5">FadR family transcriptional regulator</fullName>
    </submittedName>
</protein>
<dbReference type="GO" id="GO:0003677">
    <property type="term" value="F:DNA binding"/>
    <property type="evidence" value="ECO:0007669"/>
    <property type="project" value="UniProtKB-KW"/>
</dbReference>
<evidence type="ECO:0000313" key="5">
    <source>
        <dbReference type="EMBL" id="NNU80895.1"/>
    </source>
</evidence>
<evidence type="ECO:0000259" key="4">
    <source>
        <dbReference type="PROSITE" id="PS50949"/>
    </source>
</evidence>
<dbReference type="CDD" id="cd07377">
    <property type="entry name" value="WHTH_GntR"/>
    <property type="match status" value="1"/>
</dbReference>
<accession>A0A849L3K0</accession>
<dbReference type="InterPro" id="IPR036390">
    <property type="entry name" value="WH_DNA-bd_sf"/>
</dbReference>
<sequence>MHLDRSIAETDPADGLLRALIAERGLGPGDRLPPERDLIEMLGVGRTALRRALDQMEREGLIWRHVGKGTFLTAGTTREGGRAQQPVSVSALARRTTPVKMMQARLAVEPAIAREAAINASADAMDRIEAARRAAHDAPDWRAYEAADDRFHRAVAEAADNLPLLAIFDQLNSIRRSVTWGTVQRSQSAPPRDHSSFAEHDRILETIRARDAEGAQTAMRTHLRSVSGRLFGG</sequence>
<dbReference type="PANTHER" id="PTHR43537:SF5">
    <property type="entry name" value="UXU OPERON TRANSCRIPTIONAL REGULATOR"/>
    <property type="match status" value="1"/>
</dbReference>
<dbReference type="Pfam" id="PF07729">
    <property type="entry name" value="FCD"/>
    <property type="match status" value="1"/>
</dbReference>
<dbReference type="SUPFAM" id="SSF46785">
    <property type="entry name" value="Winged helix' DNA-binding domain"/>
    <property type="match status" value="1"/>
</dbReference>
<dbReference type="SMART" id="SM00345">
    <property type="entry name" value="HTH_GNTR"/>
    <property type="match status" value="1"/>
</dbReference>
<reference evidence="5 6" key="1">
    <citation type="submission" date="2020-05" db="EMBL/GenBank/DDBJ databases">
        <title>Gimesia benthica sp. nov., a novel planctomycete isolated from a deep-sea water sample of the Northwest Indian Ocean.</title>
        <authorList>
            <person name="Wang J."/>
            <person name="Ruan C."/>
            <person name="Song L."/>
            <person name="Zhu Y."/>
            <person name="Li A."/>
            <person name="Zheng X."/>
            <person name="Wang L."/>
            <person name="Lu Z."/>
            <person name="Huang Y."/>
            <person name="Du W."/>
            <person name="Zhou Y."/>
            <person name="Huang L."/>
            <person name="Dai X."/>
        </authorList>
    </citation>
    <scope>NUCLEOTIDE SEQUENCE [LARGE SCALE GENOMIC DNA]</scope>
    <source>
        <strain evidence="5 6">YYQ-30</strain>
    </source>
</reference>
<dbReference type="SMART" id="SM00895">
    <property type="entry name" value="FCD"/>
    <property type="match status" value="1"/>
</dbReference>
<dbReference type="Gene3D" id="1.10.10.10">
    <property type="entry name" value="Winged helix-like DNA-binding domain superfamily/Winged helix DNA-binding domain"/>
    <property type="match status" value="1"/>
</dbReference>
<evidence type="ECO:0000256" key="1">
    <source>
        <dbReference type="ARBA" id="ARBA00023015"/>
    </source>
</evidence>
<evidence type="ECO:0000313" key="6">
    <source>
        <dbReference type="Proteomes" id="UP000572377"/>
    </source>
</evidence>
<organism evidence="5 6">
    <name type="scientific">Halovulum dunhuangense</name>
    <dbReference type="NCBI Taxonomy" id="1505036"/>
    <lineage>
        <taxon>Bacteria</taxon>
        <taxon>Pseudomonadati</taxon>
        <taxon>Pseudomonadota</taxon>
        <taxon>Alphaproteobacteria</taxon>
        <taxon>Rhodobacterales</taxon>
        <taxon>Paracoccaceae</taxon>
        <taxon>Halovulum</taxon>
    </lineage>
</organism>
<evidence type="ECO:0000256" key="2">
    <source>
        <dbReference type="ARBA" id="ARBA00023125"/>
    </source>
</evidence>
<dbReference type="Pfam" id="PF00392">
    <property type="entry name" value="GntR"/>
    <property type="match status" value="1"/>
</dbReference>
<gene>
    <name evidence="5" type="ORF">HMH01_10645</name>
</gene>
<keyword evidence="6" id="KW-1185">Reference proteome</keyword>
<dbReference type="PROSITE" id="PS50949">
    <property type="entry name" value="HTH_GNTR"/>
    <property type="match status" value="1"/>
</dbReference>
<feature type="domain" description="HTH gntR-type" evidence="4">
    <location>
        <begin position="7"/>
        <end position="75"/>
    </location>
</feature>
<dbReference type="Proteomes" id="UP000572377">
    <property type="component" value="Unassembled WGS sequence"/>
</dbReference>
<dbReference type="GO" id="GO:0003700">
    <property type="term" value="F:DNA-binding transcription factor activity"/>
    <property type="evidence" value="ECO:0007669"/>
    <property type="project" value="InterPro"/>
</dbReference>
<dbReference type="AlphaFoldDB" id="A0A849L3K0"/>
<keyword evidence="1" id="KW-0805">Transcription regulation</keyword>
<dbReference type="SUPFAM" id="SSF48008">
    <property type="entry name" value="GntR ligand-binding domain-like"/>
    <property type="match status" value="1"/>
</dbReference>
<dbReference type="InterPro" id="IPR008920">
    <property type="entry name" value="TF_FadR/GntR_C"/>
</dbReference>
<dbReference type="InterPro" id="IPR011711">
    <property type="entry name" value="GntR_C"/>
</dbReference>
<dbReference type="PANTHER" id="PTHR43537">
    <property type="entry name" value="TRANSCRIPTIONAL REGULATOR, GNTR FAMILY"/>
    <property type="match status" value="1"/>
</dbReference>
<keyword evidence="3" id="KW-0804">Transcription</keyword>
<comment type="caution">
    <text evidence="5">The sequence shown here is derived from an EMBL/GenBank/DDBJ whole genome shotgun (WGS) entry which is preliminary data.</text>
</comment>
<evidence type="ECO:0000256" key="3">
    <source>
        <dbReference type="ARBA" id="ARBA00023163"/>
    </source>
</evidence>
<dbReference type="InterPro" id="IPR036388">
    <property type="entry name" value="WH-like_DNA-bd_sf"/>
</dbReference>
<dbReference type="PRINTS" id="PR00035">
    <property type="entry name" value="HTHGNTR"/>
</dbReference>
<dbReference type="InterPro" id="IPR000524">
    <property type="entry name" value="Tscrpt_reg_HTH_GntR"/>
</dbReference>